<dbReference type="PANTHER" id="PTHR43544">
    <property type="entry name" value="SHORT-CHAIN DEHYDROGENASE/REDUCTASE"/>
    <property type="match status" value="1"/>
</dbReference>
<accession>A0AAQ4S1D3</accession>
<dbReference type="InterPro" id="IPR051468">
    <property type="entry name" value="Fungal_SecMetab_SDRs"/>
</dbReference>
<dbReference type="InterPro" id="IPR036291">
    <property type="entry name" value="NAD(P)-bd_dom_sf"/>
</dbReference>
<dbReference type="GeneTree" id="ENSGT00940000165046"/>
<dbReference type="GO" id="GO:0005737">
    <property type="term" value="C:cytoplasm"/>
    <property type="evidence" value="ECO:0007669"/>
    <property type="project" value="TreeGrafter"/>
</dbReference>
<evidence type="ECO:0000313" key="1">
    <source>
        <dbReference type="Ensembl" id="ENSGACP00000069010.1"/>
    </source>
</evidence>
<evidence type="ECO:0000313" key="2">
    <source>
        <dbReference type="Proteomes" id="UP000007635"/>
    </source>
</evidence>
<keyword evidence="2" id="KW-1185">Reference proteome</keyword>
<protein>
    <submittedName>
        <fullName evidence="1">Uncharacterized protein</fullName>
    </submittedName>
</protein>
<dbReference type="SUPFAM" id="SSF51735">
    <property type="entry name" value="NAD(P)-binding Rossmann-fold domains"/>
    <property type="match status" value="1"/>
</dbReference>
<reference evidence="1" key="3">
    <citation type="submission" date="2025-09" db="UniProtKB">
        <authorList>
            <consortium name="Ensembl"/>
        </authorList>
    </citation>
    <scope>IDENTIFICATION</scope>
</reference>
<reference evidence="1 2" key="1">
    <citation type="journal article" date="2021" name="G3 (Bethesda)">
        <title>Improved contiguity of the threespine stickleback genome using long-read sequencing.</title>
        <authorList>
            <person name="Nath S."/>
            <person name="Shaw D.E."/>
            <person name="White M.A."/>
        </authorList>
    </citation>
    <scope>NUCLEOTIDE SEQUENCE [LARGE SCALE GENOMIC DNA]</scope>
    <source>
        <strain evidence="1 2">Lake Benthic</strain>
    </source>
</reference>
<proteinExistence type="predicted"/>
<reference evidence="1" key="2">
    <citation type="submission" date="2025-08" db="UniProtKB">
        <authorList>
            <consortium name="Ensembl"/>
        </authorList>
    </citation>
    <scope>IDENTIFICATION</scope>
</reference>
<dbReference type="Proteomes" id="UP000007635">
    <property type="component" value="Chromosome Y"/>
</dbReference>
<dbReference type="PANTHER" id="PTHR43544:SF34">
    <property type="entry name" value="SI:DKEY-12E7.4"/>
    <property type="match status" value="1"/>
</dbReference>
<sequence length="146" mass="16057">RFVFHTSLPLPLLSGTSERGRGTQHAFLPLLKQAASRGGPGMSIQRQAVINMAALLGSVELNWGDRSNNIKWYPYRTSKVLHQWTSRPEGILCMVIYPSWVRTDMGGAEASLSAEESVSSLLSVIGGQTEKDHGSFLNFTGEILPW</sequence>
<dbReference type="AlphaFoldDB" id="A0AAQ4S1D3"/>
<organism evidence="1 2">
    <name type="scientific">Gasterosteus aculeatus aculeatus</name>
    <name type="common">three-spined stickleback</name>
    <dbReference type="NCBI Taxonomy" id="481459"/>
    <lineage>
        <taxon>Eukaryota</taxon>
        <taxon>Metazoa</taxon>
        <taxon>Chordata</taxon>
        <taxon>Craniata</taxon>
        <taxon>Vertebrata</taxon>
        <taxon>Euteleostomi</taxon>
        <taxon>Actinopterygii</taxon>
        <taxon>Neopterygii</taxon>
        <taxon>Teleostei</taxon>
        <taxon>Neoteleostei</taxon>
        <taxon>Acanthomorphata</taxon>
        <taxon>Eupercaria</taxon>
        <taxon>Perciformes</taxon>
        <taxon>Cottioidei</taxon>
        <taxon>Gasterosteales</taxon>
        <taxon>Gasterosteidae</taxon>
        <taxon>Gasterosteus</taxon>
    </lineage>
</organism>
<dbReference type="GO" id="GO:0016491">
    <property type="term" value="F:oxidoreductase activity"/>
    <property type="evidence" value="ECO:0007669"/>
    <property type="project" value="TreeGrafter"/>
</dbReference>
<name>A0AAQ4S1D3_GASAC</name>
<dbReference type="Gene3D" id="3.40.50.720">
    <property type="entry name" value="NAD(P)-binding Rossmann-like Domain"/>
    <property type="match status" value="1"/>
</dbReference>
<dbReference type="Ensembl" id="ENSGACT00000053340.1">
    <property type="protein sequence ID" value="ENSGACP00000069010.1"/>
    <property type="gene ID" value="ENSGACG00000037092.1"/>
</dbReference>